<dbReference type="Gene3D" id="2.130.10.10">
    <property type="entry name" value="YVTN repeat-like/Quinoprotein amine dehydrogenase"/>
    <property type="match status" value="1"/>
</dbReference>
<dbReference type="AlphaFoldDB" id="A0A8S3H4S9"/>
<dbReference type="EMBL" id="CAJOBJ010326691">
    <property type="protein sequence ID" value="CAF5176302.1"/>
    <property type="molecule type" value="Genomic_DNA"/>
</dbReference>
<comment type="caution">
    <text evidence="3">The sequence shown here is derived from an EMBL/GenBank/DDBJ whole genome shotgun (WGS) entry which is preliminary data.</text>
</comment>
<dbReference type="InterPro" id="IPR015943">
    <property type="entry name" value="WD40/YVTN_repeat-like_dom_sf"/>
</dbReference>
<protein>
    <submittedName>
        <fullName evidence="3">Uncharacterized protein</fullName>
    </submittedName>
</protein>
<dbReference type="SUPFAM" id="SSF50978">
    <property type="entry name" value="WD40 repeat-like"/>
    <property type="match status" value="1"/>
</dbReference>
<dbReference type="GO" id="GO:0005737">
    <property type="term" value="C:cytoplasm"/>
    <property type="evidence" value="ECO:0007669"/>
    <property type="project" value="TreeGrafter"/>
</dbReference>
<keyword evidence="1" id="KW-0853">WD repeat</keyword>
<name>A0A8S3H4S9_9BILA</name>
<dbReference type="InterPro" id="IPR045151">
    <property type="entry name" value="DCAF8"/>
</dbReference>
<dbReference type="Proteomes" id="UP000681720">
    <property type="component" value="Unassembled WGS sequence"/>
</dbReference>
<dbReference type="InterPro" id="IPR036322">
    <property type="entry name" value="WD40_repeat_dom_sf"/>
</dbReference>
<evidence type="ECO:0000313" key="3">
    <source>
        <dbReference type="EMBL" id="CAF5176302.1"/>
    </source>
</evidence>
<dbReference type="SMART" id="SM00320">
    <property type="entry name" value="WD40"/>
    <property type="match status" value="2"/>
</dbReference>
<feature type="non-terminal residue" evidence="3">
    <location>
        <position position="184"/>
    </location>
</feature>
<gene>
    <name evidence="3" type="ORF">GIL414_LOCUS67798</name>
</gene>
<evidence type="ECO:0000313" key="4">
    <source>
        <dbReference type="Proteomes" id="UP000681720"/>
    </source>
</evidence>
<proteinExistence type="predicted"/>
<reference evidence="3" key="1">
    <citation type="submission" date="2021-02" db="EMBL/GenBank/DDBJ databases">
        <authorList>
            <person name="Nowell W R."/>
        </authorList>
    </citation>
    <scope>NUCLEOTIDE SEQUENCE</scope>
</reference>
<feature type="non-terminal residue" evidence="3">
    <location>
        <position position="1"/>
    </location>
</feature>
<dbReference type="GO" id="GO:0080008">
    <property type="term" value="C:Cul4-RING E3 ubiquitin ligase complex"/>
    <property type="evidence" value="ECO:0007669"/>
    <property type="project" value="TreeGrafter"/>
</dbReference>
<accession>A0A8S3H4S9</accession>
<evidence type="ECO:0000256" key="2">
    <source>
        <dbReference type="ARBA" id="ARBA00022737"/>
    </source>
</evidence>
<dbReference type="Pfam" id="PF00400">
    <property type="entry name" value="WD40"/>
    <property type="match status" value="2"/>
</dbReference>
<dbReference type="GO" id="GO:0045944">
    <property type="term" value="P:positive regulation of transcription by RNA polymerase II"/>
    <property type="evidence" value="ECO:0007669"/>
    <property type="project" value="TreeGrafter"/>
</dbReference>
<organism evidence="3 4">
    <name type="scientific">Rotaria magnacalcarata</name>
    <dbReference type="NCBI Taxonomy" id="392030"/>
    <lineage>
        <taxon>Eukaryota</taxon>
        <taxon>Metazoa</taxon>
        <taxon>Spiralia</taxon>
        <taxon>Gnathifera</taxon>
        <taxon>Rotifera</taxon>
        <taxon>Eurotatoria</taxon>
        <taxon>Bdelloidea</taxon>
        <taxon>Philodinida</taxon>
        <taxon>Philodinidae</taxon>
        <taxon>Rotaria</taxon>
    </lineage>
</organism>
<dbReference type="PANTHER" id="PTHR15574">
    <property type="entry name" value="WD REPEAT DOMAIN-CONTAINING FAMILY"/>
    <property type="match status" value="1"/>
</dbReference>
<sequence>RVIPRTPNIFLSCADDCTIRLYDLRTKSNCMKDDCNDDVLIKSNWGITSVDINPMNPNEIVCACADSSVRLYDHRKLSTQISSTTSSPCRYESSINGLISYFILSNRQEQRRSRVTSVVFNQHGTEILASYSSESVFLLDPRQSISQEQIKECLIEHRNKKLTKLSINDKKPTSDKISNDENKT</sequence>
<dbReference type="PANTHER" id="PTHR15574:SF39">
    <property type="entry name" value="DDB1- AND CUL4-ASSOCIATED FACTOR 6"/>
    <property type="match status" value="1"/>
</dbReference>
<keyword evidence="2" id="KW-0677">Repeat</keyword>
<evidence type="ECO:0000256" key="1">
    <source>
        <dbReference type="ARBA" id="ARBA00022574"/>
    </source>
</evidence>
<dbReference type="InterPro" id="IPR001680">
    <property type="entry name" value="WD40_rpt"/>
</dbReference>